<evidence type="ECO:0000313" key="4">
    <source>
        <dbReference type="EMBL" id="EGD81522.1"/>
    </source>
</evidence>
<evidence type="ECO:0000256" key="1">
    <source>
        <dbReference type="ARBA" id="ARBA00023186"/>
    </source>
</evidence>
<dbReference type="RefSeq" id="XP_004996726.1">
    <property type="nucleotide sequence ID" value="XM_004996669.1"/>
</dbReference>
<dbReference type="FunCoup" id="F2U1M0">
    <property type="interactions" value="1418"/>
</dbReference>
<dbReference type="GO" id="GO:0005634">
    <property type="term" value="C:nucleus"/>
    <property type="evidence" value="ECO:0007669"/>
    <property type="project" value="TreeGrafter"/>
</dbReference>
<dbReference type="PANTHER" id="PTHR12828">
    <property type="entry name" value="PROTEASOME MATURATION PROTEIN UMP1"/>
    <property type="match status" value="1"/>
</dbReference>
<feature type="region of interest" description="Disordered" evidence="3">
    <location>
        <begin position="1"/>
        <end position="23"/>
    </location>
</feature>
<dbReference type="InParanoid" id="F2U1M0"/>
<dbReference type="STRING" id="946362.F2U1M0"/>
<dbReference type="GO" id="GO:0043248">
    <property type="term" value="P:proteasome assembly"/>
    <property type="evidence" value="ECO:0007669"/>
    <property type="project" value="InterPro"/>
</dbReference>
<keyword evidence="1" id="KW-0143">Chaperone</keyword>
<dbReference type="eggNOG" id="KOG3061">
    <property type="taxonomic scope" value="Eukaryota"/>
</dbReference>
<dbReference type="Pfam" id="PF05348">
    <property type="entry name" value="UMP1"/>
    <property type="match status" value="1"/>
</dbReference>
<evidence type="ECO:0000256" key="2">
    <source>
        <dbReference type="ARBA" id="ARBA00043974"/>
    </source>
</evidence>
<reference evidence="4" key="1">
    <citation type="submission" date="2009-08" db="EMBL/GenBank/DDBJ databases">
        <title>Annotation of Salpingoeca rosetta.</title>
        <authorList>
            <consortium name="The Broad Institute Genome Sequencing Platform"/>
            <person name="Russ C."/>
            <person name="Cuomo C."/>
            <person name="Burger G."/>
            <person name="Gray M.W."/>
            <person name="Holland P.W.H."/>
            <person name="King N."/>
            <person name="Lang F.B.F."/>
            <person name="Roger A.J."/>
            <person name="Ruiz-Trillo I."/>
            <person name="Young S.K."/>
            <person name="Zeng Q."/>
            <person name="Gargeya S."/>
            <person name="Alvarado L."/>
            <person name="Berlin A."/>
            <person name="Chapman S.B."/>
            <person name="Chen Z."/>
            <person name="Freedman E."/>
            <person name="Gellesch M."/>
            <person name="Goldberg J."/>
            <person name="Griggs A."/>
            <person name="Gujja S."/>
            <person name="Heilman E."/>
            <person name="Heiman D."/>
            <person name="Howarth C."/>
            <person name="Mehta T."/>
            <person name="Neiman D."/>
            <person name="Pearson M."/>
            <person name="Roberts A."/>
            <person name="Saif S."/>
            <person name="Shea T."/>
            <person name="Shenoy N."/>
            <person name="Sisk P."/>
            <person name="Stolte C."/>
            <person name="Sykes S."/>
            <person name="White J."/>
            <person name="Yandava C."/>
            <person name="Haas B."/>
            <person name="Nusbaum C."/>
            <person name="Birren B."/>
        </authorList>
    </citation>
    <scope>NUCLEOTIDE SEQUENCE</scope>
    <source>
        <strain evidence="4">ATCC 50818</strain>
    </source>
</reference>
<dbReference type="GO" id="GO:0005737">
    <property type="term" value="C:cytoplasm"/>
    <property type="evidence" value="ECO:0007669"/>
    <property type="project" value="TreeGrafter"/>
</dbReference>
<dbReference type="Proteomes" id="UP000007799">
    <property type="component" value="Unassembled WGS sequence"/>
</dbReference>
<organism evidence="4 5">
    <name type="scientific">Salpingoeca rosetta (strain ATCC 50818 / BSB-021)</name>
    <dbReference type="NCBI Taxonomy" id="946362"/>
    <lineage>
        <taxon>Eukaryota</taxon>
        <taxon>Choanoflagellata</taxon>
        <taxon>Craspedida</taxon>
        <taxon>Salpingoecidae</taxon>
        <taxon>Salpingoeca</taxon>
    </lineage>
</organism>
<comment type="similarity">
    <text evidence="2">Belongs to the POMP/UMP1 family.</text>
</comment>
<evidence type="ECO:0000313" key="5">
    <source>
        <dbReference type="Proteomes" id="UP000007799"/>
    </source>
</evidence>
<name>F2U1M0_SALR5</name>
<protein>
    <recommendedName>
        <fullName evidence="6">Proteasome maturation protein</fullName>
    </recommendedName>
</protein>
<dbReference type="GeneID" id="16077319"/>
<dbReference type="KEGG" id="sre:PTSG_02241"/>
<dbReference type="AlphaFoldDB" id="F2U1M0"/>
<dbReference type="EMBL" id="GL832959">
    <property type="protein sequence ID" value="EGD81522.1"/>
    <property type="molecule type" value="Genomic_DNA"/>
</dbReference>
<evidence type="ECO:0000256" key="3">
    <source>
        <dbReference type="SAM" id="MobiDB-lite"/>
    </source>
</evidence>
<dbReference type="OrthoDB" id="15001at2759"/>
<proteinExistence type="inferred from homology"/>
<sequence length="142" mass="15546">MSRHFPTIRPEGDAPLNTQPTSGPFGCHDTLRKGPTSARAEVAPKHPVEVAQAKHEAHHEKLKMSIMGAIQGPAAPQLVKLERAIYAQNQRLPSLHSSHLALDVSTGRLGVMDFDDFLNDPRDSEKMVDVHTAVEASPAFKR</sequence>
<keyword evidence="5" id="KW-1185">Reference proteome</keyword>
<evidence type="ECO:0008006" key="6">
    <source>
        <dbReference type="Google" id="ProtNLM"/>
    </source>
</evidence>
<accession>F2U1M0</accession>
<dbReference type="InterPro" id="IPR008012">
    <property type="entry name" value="Ump1"/>
</dbReference>
<dbReference type="OMA" id="HADMEKK"/>
<gene>
    <name evidence="4" type="ORF">PTSG_02241</name>
</gene>
<dbReference type="PANTHER" id="PTHR12828:SF3">
    <property type="entry name" value="PROTEASOME MATURATION PROTEIN"/>
    <property type="match status" value="1"/>
</dbReference>